<feature type="compositionally biased region" description="Polar residues" evidence="13">
    <location>
        <begin position="332"/>
        <end position="347"/>
    </location>
</feature>
<comment type="similarity">
    <text evidence="10">Belongs to the paired homeobox family. Unc-4 subfamily.</text>
</comment>
<gene>
    <name evidence="16" type="primary">LOC106474314</name>
</gene>
<comment type="subcellular location">
    <subcellularLocation>
        <location evidence="1 11 12">Nucleus</location>
    </subcellularLocation>
</comment>
<dbReference type="RefSeq" id="XP_013790457.1">
    <property type="nucleotide sequence ID" value="XM_013935003.1"/>
</dbReference>
<feature type="compositionally biased region" description="Basic and acidic residues" evidence="13">
    <location>
        <begin position="180"/>
        <end position="192"/>
    </location>
</feature>
<keyword evidence="15" id="KW-1185">Reference proteome</keyword>
<organism evidence="15 16">
    <name type="scientific">Limulus polyphemus</name>
    <name type="common">Atlantic horseshoe crab</name>
    <dbReference type="NCBI Taxonomy" id="6850"/>
    <lineage>
        <taxon>Eukaryota</taxon>
        <taxon>Metazoa</taxon>
        <taxon>Ecdysozoa</taxon>
        <taxon>Arthropoda</taxon>
        <taxon>Chelicerata</taxon>
        <taxon>Merostomata</taxon>
        <taxon>Xiphosura</taxon>
        <taxon>Limulidae</taxon>
        <taxon>Limulus</taxon>
    </lineage>
</organism>
<feature type="region of interest" description="Disordered" evidence="13">
    <location>
        <begin position="151"/>
        <end position="192"/>
    </location>
</feature>
<dbReference type="Proteomes" id="UP000694941">
    <property type="component" value="Unplaced"/>
</dbReference>
<evidence type="ECO:0000259" key="14">
    <source>
        <dbReference type="PROSITE" id="PS50071"/>
    </source>
</evidence>
<dbReference type="PROSITE" id="PS50071">
    <property type="entry name" value="HOMEOBOX_2"/>
    <property type="match status" value="1"/>
</dbReference>
<evidence type="ECO:0000256" key="4">
    <source>
        <dbReference type="ARBA" id="ARBA00022902"/>
    </source>
</evidence>
<dbReference type="InterPro" id="IPR009057">
    <property type="entry name" value="Homeodomain-like_sf"/>
</dbReference>
<sequence length="363" mass="40920">MGIHPACSYRRLPSSSATCFNGFSAEQGMSIGMIPSHPAVPVPVKSGIQGTSLGRLCNEQSTLLKSLNELDGKDSLADLREDTNFVSIENCHEKRRRTRTNFNGWQLEELEKAFEASHYPDVFMREALAMRLDLVESRVQVWFQNRRAKWRKKENTKKGPGRPAHNAHPQTCSGDPIPPEEVKKRESDRREKKLRKQLERLTKRLEHAKLKPGLSIVSLTESIRQTLRELEQVSSSKKLRNLVNLKIVSALGFHIYDEQPDKNGVKKRELENVIDNTEGNTDTCHSDSSRDSRLTSSPKPLCSFSIKDILSDKRGRSYGRKEPLSVKSFSDLVNQPTGISTNDNVFPNSRDDSGSDSSATTFL</sequence>
<evidence type="ECO:0000256" key="2">
    <source>
        <dbReference type="ARBA" id="ARBA00022473"/>
    </source>
</evidence>
<evidence type="ECO:0000256" key="5">
    <source>
        <dbReference type="ARBA" id="ARBA00023015"/>
    </source>
</evidence>
<dbReference type="InterPro" id="IPR017970">
    <property type="entry name" value="Homeobox_CS"/>
</dbReference>
<dbReference type="Gene3D" id="1.10.10.60">
    <property type="entry name" value="Homeodomain-like"/>
    <property type="match status" value="1"/>
</dbReference>
<keyword evidence="8" id="KW-0804">Transcription</keyword>
<keyword evidence="3" id="KW-0221">Differentiation</keyword>
<evidence type="ECO:0000256" key="7">
    <source>
        <dbReference type="ARBA" id="ARBA00023155"/>
    </source>
</evidence>
<keyword evidence="2" id="KW-0217">Developmental protein</keyword>
<dbReference type="GeneID" id="106474314"/>
<dbReference type="SUPFAM" id="SSF46689">
    <property type="entry name" value="Homeodomain-like"/>
    <property type="match status" value="1"/>
</dbReference>
<feature type="compositionally biased region" description="Basic and acidic residues" evidence="13">
    <location>
        <begin position="284"/>
        <end position="293"/>
    </location>
</feature>
<accession>A0ABM1BXC2</accession>
<dbReference type="CDD" id="cd00086">
    <property type="entry name" value="homeodomain"/>
    <property type="match status" value="1"/>
</dbReference>
<feature type="domain" description="Homeobox" evidence="14">
    <location>
        <begin position="93"/>
        <end position="153"/>
    </location>
</feature>
<evidence type="ECO:0000256" key="8">
    <source>
        <dbReference type="ARBA" id="ARBA00023163"/>
    </source>
</evidence>
<dbReference type="InterPro" id="IPR001356">
    <property type="entry name" value="HD"/>
</dbReference>
<keyword evidence="9 11" id="KW-0539">Nucleus</keyword>
<keyword evidence="5" id="KW-0805">Transcription regulation</keyword>
<evidence type="ECO:0000256" key="11">
    <source>
        <dbReference type="PROSITE-ProRule" id="PRU00108"/>
    </source>
</evidence>
<evidence type="ECO:0000313" key="15">
    <source>
        <dbReference type="Proteomes" id="UP000694941"/>
    </source>
</evidence>
<name>A0ABM1BXC2_LIMPO</name>
<dbReference type="PANTHER" id="PTHR46799">
    <property type="entry name" value="HOMEOBOX PROTEIN UNC-4 HOMOLOG"/>
    <property type="match status" value="1"/>
</dbReference>
<feature type="region of interest" description="Disordered" evidence="13">
    <location>
        <begin position="332"/>
        <end position="363"/>
    </location>
</feature>
<dbReference type="PANTHER" id="PTHR46799:SF1">
    <property type="entry name" value="HOMEOBOX PROTEIN UNC-4 HOMOLOG"/>
    <property type="match status" value="1"/>
</dbReference>
<evidence type="ECO:0000256" key="10">
    <source>
        <dbReference type="ARBA" id="ARBA00038351"/>
    </source>
</evidence>
<protein>
    <submittedName>
        <fullName evidence="16">Homeobox protein Nkx-6.3-like</fullName>
    </submittedName>
</protein>
<keyword evidence="7 11" id="KW-0371">Homeobox</keyword>
<evidence type="ECO:0000256" key="13">
    <source>
        <dbReference type="SAM" id="MobiDB-lite"/>
    </source>
</evidence>
<dbReference type="Pfam" id="PF00046">
    <property type="entry name" value="Homeodomain"/>
    <property type="match status" value="1"/>
</dbReference>
<dbReference type="PROSITE" id="PS00027">
    <property type="entry name" value="HOMEOBOX_1"/>
    <property type="match status" value="1"/>
</dbReference>
<feature type="DNA-binding region" description="Homeobox" evidence="11">
    <location>
        <begin position="95"/>
        <end position="154"/>
    </location>
</feature>
<proteinExistence type="inferred from homology"/>
<keyword evidence="6 11" id="KW-0238">DNA-binding</keyword>
<evidence type="ECO:0000256" key="9">
    <source>
        <dbReference type="ARBA" id="ARBA00023242"/>
    </source>
</evidence>
<reference evidence="16" key="1">
    <citation type="submission" date="2025-08" db="UniProtKB">
        <authorList>
            <consortium name="RefSeq"/>
        </authorList>
    </citation>
    <scope>IDENTIFICATION</scope>
    <source>
        <tissue evidence="16">Muscle</tissue>
    </source>
</reference>
<dbReference type="SMART" id="SM00389">
    <property type="entry name" value="HOX"/>
    <property type="match status" value="1"/>
</dbReference>
<evidence type="ECO:0000256" key="1">
    <source>
        <dbReference type="ARBA" id="ARBA00004123"/>
    </source>
</evidence>
<keyword evidence="4" id="KW-0524">Neurogenesis</keyword>
<evidence type="ECO:0000256" key="6">
    <source>
        <dbReference type="ARBA" id="ARBA00023125"/>
    </source>
</evidence>
<evidence type="ECO:0000256" key="12">
    <source>
        <dbReference type="RuleBase" id="RU000682"/>
    </source>
</evidence>
<evidence type="ECO:0000256" key="3">
    <source>
        <dbReference type="ARBA" id="ARBA00022782"/>
    </source>
</evidence>
<feature type="region of interest" description="Disordered" evidence="13">
    <location>
        <begin position="277"/>
        <end position="298"/>
    </location>
</feature>
<evidence type="ECO:0000313" key="16">
    <source>
        <dbReference type="RefSeq" id="XP_013790457.1"/>
    </source>
</evidence>